<dbReference type="Pfam" id="PF00892">
    <property type="entry name" value="EamA"/>
    <property type="match status" value="2"/>
</dbReference>
<dbReference type="SUPFAM" id="SSF103481">
    <property type="entry name" value="Multidrug resistance efflux transporter EmrE"/>
    <property type="match status" value="2"/>
</dbReference>
<feature type="transmembrane region" description="Helical" evidence="2">
    <location>
        <begin position="114"/>
        <end position="132"/>
    </location>
</feature>
<feature type="domain" description="EamA" evidence="3">
    <location>
        <begin position="144"/>
        <end position="273"/>
    </location>
</feature>
<gene>
    <name evidence="4" type="ORF">GCM10009811_13410</name>
</gene>
<keyword evidence="5" id="KW-1185">Reference proteome</keyword>
<dbReference type="EMBL" id="BAAAPO010000022">
    <property type="protein sequence ID" value="GAA1789848.1"/>
    <property type="molecule type" value="Genomic_DNA"/>
</dbReference>
<protein>
    <submittedName>
        <fullName evidence="4">DMT family transporter</fullName>
    </submittedName>
</protein>
<reference evidence="5" key="1">
    <citation type="journal article" date="2019" name="Int. J. Syst. Evol. Microbiol.">
        <title>The Global Catalogue of Microorganisms (GCM) 10K type strain sequencing project: providing services to taxonomists for standard genome sequencing and annotation.</title>
        <authorList>
            <consortium name="The Broad Institute Genomics Platform"/>
            <consortium name="The Broad Institute Genome Sequencing Center for Infectious Disease"/>
            <person name="Wu L."/>
            <person name="Ma J."/>
        </authorList>
    </citation>
    <scope>NUCLEOTIDE SEQUENCE [LARGE SCALE GENOMIC DNA]</scope>
    <source>
        <strain evidence="5">JCM 15592</strain>
    </source>
</reference>
<feature type="transmembrane region" description="Helical" evidence="2">
    <location>
        <begin position="144"/>
        <end position="161"/>
    </location>
</feature>
<evidence type="ECO:0000313" key="4">
    <source>
        <dbReference type="EMBL" id="GAA1789848.1"/>
    </source>
</evidence>
<dbReference type="Gene3D" id="1.10.3730.20">
    <property type="match status" value="2"/>
</dbReference>
<evidence type="ECO:0000256" key="2">
    <source>
        <dbReference type="SAM" id="Phobius"/>
    </source>
</evidence>
<evidence type="ECO:0000256" key="1">
    <source>
        <dbReference type="ARBA" id="ARBA00007362"/>
    </source>
</evidence>
<name>A0ABP4XNY3_9MICO</name>
<feature type="transmembrane region" description="Helical" evidence="2">
    <location>
        <begin position="173"/>
        <end position="191"/>
    </location>
</feature>
<dbReference type="PANTHER" id="PTHR22911:SF137">
    <property type="entry name" value="SOLUTE CARRIER FAMILY 35 MEMBER G2-RELATED"/>
    <property type="match status" value="1"/>
</dbReference>
<evidence type="ECO:0000259" key="3">
    <source>
        <dbReference type="Pfam" id="PF00892"/>
    </source>
</evidence>
<feature type="transmembrane region" description="Helical" evidence="2">
    <location>
        <begin position="203"/>
        <end position="222"/>
    </location>
</feature>
<keyword evidence="2" id="KW-0472">Membrane</keyword>
<accession>A0ABP4XNY3</accession>
<feature type="transmembrane region" description="Helical" evidence="2">
    <location>
        <begin position="30"/>
        <end position="50"/>
    </location>
</feature>
<proteinExistence type="inferred from homology"/>
<dbReference type="InterPro" id="IPR037185">
    <property type="entry name" value="EmrE-like"/>
</dbReference>
<feature type="transmembrane region" description="Helical" evidence="2">
    <location>
        <begin position="257"/>
        <end position="276"/>
    </location>
</feature>
<dbReference type="RefSeq" id="WP_344082800.1">
    <property type="nucleotide sequence ID" value="NZ_BAAAPO010000022.1"/>
</dbReference>
<organism evidence="4 5">
    <name type="scientific">Nostocoides veronense</name>
    <dbReference type="NCBI Taxonomy" id="330836"/>
    <lineage>
        <taxon>Bacteria</taxon>
        <taxon>Bacillati</taxon>
        <taxon>Actinomycetota</taxon>
        <taxon>Actinomycetes</taxon>
        <taxon>Micrococcales</taxon>
        <taxon>Intrasporangiaceae</taxon>
        <taxon>Nostocoides</taxon>
    </lineage>
</organism>
<keyword evidence="2" id="KW-0812">Transmembrane</keyword>
<feature type="transmembrane region" description="Helical" evidence="2">
    <location>
        <begin position="228"/>
        <end position="250"/>
    </location>
</feature>
<dbReference type="InterPro" id="IPR000620">
    <property type="entry name" value="EamA_dom"/>
</dbReference>
<comment type="caution">
    <text evidence="4">The sequence shown here is derived from an EMBL/GenBank/DDBJ whole genome shotgun (WGS) entry which is preliminary data.</text>
</comment>
<keyword evidence="2" id="KW-1133">Transmembrane helix</keyword>
<evidence type="ECO:0000313" key="5">
    <source>
        <dbReference type="Proteomes" id="UP001499938"/>
    </source>
</evidence>
<feature type="transmembrane region" description="Helical" evidence="2">
    <location>
        <begin position="62"/>
        <end position="82"/>
    </location>
</feature>
<dbReference type="Proteomes" id="UP001499938">
    <property type="component" value="Unassembled WGS sequence"/>
</dbReference>
<dbReference type="PANTHER" id="PTHR22911">
    <property type="entry name" value="ACYL-MALONYL CONDENSING ENZYME-RELATED"/>
    <property type="match status" value="1"/>
</dbReference>
<comment type="similarity">
    <text evidence="1">Belongs to the EamA transporter family.</text>
</comment>
<sequence>MFSLLALASSLVWGTSDFLAGVKAKSLAAAAIVGWSQAVALVVMTIAVLLRSPHFADGPWWVWSGVAGMSGSSALICFYAALSTGSMGVVAPIASLGVLVPVTLGVLEGEQPGSVTWLGILVAIIGVLLASGPELDGSVSRRPVALAVAAGTGFGVTLYSVDRGSGYSVINTMWGMRLTSVILFACAALVLRKTGGVGRGDAPMLVVIGLADLLANVLYGLASSRGLVSVASVLGSLYPVVTSALAYVVLHERLRRVQVVGAATTVAGVVLIAAGSG</sequence>
<feature type="domain" description="EamA" evidence="3">
    <location>
        <begin position="4"/>
        <end position="131"/>
    </location>
</feature>